<evidence type="ECO:0000313" key="3">
    <source>
        <dbReference type="Proteomes" id="UP000593567"/>
    </source>
</evidence>
<evidence type="ECO:0000256" key="1">
    <source>
        <dbReference type="SAM" id="MobiDB-lite"/>
    </source>
</evidence>
<organism evidence="2 3">
    <name type="scientific">Bugula neritina</name>
    <name type="common">Brown bryozoan</name>
    <name type="synonym">Sertularia neritina</name>
    <dbReference type="NCBI Taxonomy" id="10212"/>
    <lineage>
        <taxon>Eukaryota</taxon>
        <taxon>Metazoa</taxon>
        <taxon>Spiralia</taxon>
        <taxon>Lophotrochozoa</taxon>
        <taxon>Bryozoa</taxon>
        <taxon>Gymnolaemata</taxon>
        <taxon>Cheilostomatida</taxon>
        <taxon>Flustrina</taxon>
        <taxon>Buguloidea</taxon>
        <taxon>Bugulidae</taxon>
        <taxon>Bugula</taxon>
    </lineage>
</organism>
<feature type="compositionally biased region" description="Polar residues" evidence="1">
    <location>
        <begin position="106"/>
        <end position="118"/>
    </location>
</feature>
<name>A0A7J7JMX3_BUGNE</name>
<keyword evidence="3" id="KW-1185">Reference proteome</keyword>
<dbReference type="EMBL" id="VXIV02002205">
    <property type="protein sequence ID" value="KAF6026776.1"/>
    <property type="molecule type" value="Genomic_DNA"/>
</dbReference>
<feature type="compositionally biased region" description="Basic and acidic residues" evidence="1">
    <location>
        <begin position="1"/>
        <end position="10"/>
    </location>
</feature>
<feature type="region of interest" description="Disordered" evidence="1">
    <location>
        <begin position="1"/>
        <end position="37"/>
    </location>
</feature>
<evidence type="ECO:0000313" key="2">
    <source>
        <dbReference type="EMBL" id="KAF6026776.1"/>
    </source>
</evidence>
<proteinExistence type="predicted"/>
<protein>
    <submittedName>
        <fullName evidence="2">Uncharacterized protein</fullName>
    </submittedName>
</protein>
<reference evidence="2" key="1">
    <citation type="submission" date="2020-06" db="EMBL/GenBank/DDBJ databases">
        <title>Draft genome of Bugula neritina, a colonial animal packing powerful symbionts and potential medicines.</title>
        <authorList>
            <person name="Rayko M."/>
        </authorList>
    </citation>
    <scope>NUCLEOTIDE SEQUENCE [LARGE SCALE GENOMIC DNA]</scope>
    <source>
        <strain evidence="2">Kwan_BN1</strain>
    </source>
</reference>
<dbReference type="Proteomes" id="UP000593567">
    <property type="component" value="Unassembled WGS sequence"/>
</dbReference>
<comment type="caution">
    <text evidence="2">The sequence shown here is derived from an EMBL/GenBank/DDBJ whole genome shotgun (WGS) entry which is preliminary data.</text>
</comment>
<feature type="region of interest" description="Disordered" evidence="1">
    <location>
        <begin position="61"/>
        <end position="118"/>
    </location>
</feature>
<dbReference type="AlphaFoldDB" id="A0A7J7JMX3"/>
<accession>A0A7J7JMX3</accession>
<sequence length="118" mass="12919">MIRDTPKEDGAVYWDDPDHMQAAPDRSVEEPDLTSAKSSLRASLKSASPVIKGTLATHTSSYHGNFTLGQGPISPTEPSPIRPGEFIPEPPSDELTFKPANEQEVKSWSFTESSDMLF</sequence>
<gene>
    <name evidence="2" type="ORF">EB796_014907</name>
</gene>